<dbReference type="PANTHER" id="PTHR10658">
    <property type="entry name" value="PHOSPHATIDYLINOSITOL TRANSFER PROTEIN"/>
    <property type="match status" value="1"/>
</dbReference>
<keyword evidence="4" id="KW-1185">Reference proteome</keyword>
<feature type="compositionally biased region" description="Polar residues" evidence="1">
    <location>
        <begin position="356"/>
        <end position="367"/>
    </location>
</feature>
<dbReference type="GeneID" id="94197185"/>
<evidence type="ECO:0000313" key="4">
    <source>
        <dbReference type="Proteomes" id="UP001497744"/>
    </source>
</evidence>
<dbReference type="SUPFAM" id="SSF55961">
    <property type="entry name" value="Bet v1-like"/>
    <property type="match status" value="1"/>
</dbReference>
<dbReference type="Pfam" id="PF02121">
    <property type="entry name" value="IP_trans"/>
    <property type="match status" value="1"/>
</dbReference>
<organism evidence="3 4">
    <name type="scientific">Babesia caballi</name>
    <dbReference type="NCBI Taxonomy" id="5871"/>
    <lineage>
        <taxon>Eukaryota</taxon>
        <taxon>Sar</taxon>
        <taxon>Alveolata</taxon>
        <taxon>Apicomplexa</taxon>
        <taxon>Aconoidasida</taxon>
        <taxon>Piroplasmida</taxon>
        <taxon>Babesiidae</taxon>
        <taxon>Babesia</taxon>
    </lineage>
</organism>
<dbReference type="InterPro" id="IPR001849">
    <property type="entry name" value="PH_domain"/>
</dbReference>
<feature type="compositionally biased region" description="Basic and acidic residues" evidence="1">
    <location>
        <begin position="952"/>
        <end position="961"/>
    </location>
</feature>
<dbReference type="Proteomes" id="UP001497744">
    <property type="component" value="Unassembled WGS sequence"/>
</dbReference>
<gene>
    <name evidence="3" type="ORF">BcabD6B2_51390</name>
</gene>
<name>A0AAV4M0Y2_BABCB</name>
<protein>
    <submittedName>
        <fullName evidence="3">Phosphatidylinositol transfer protein</fullName>
    </submittedName>
</protein>
<evidence type="ECO:0000256" key="1">
    <source>
        <dbReference type="SAM" id="MobiDB-lite"/>
    </source>
</evidence>
<evidence type="ECO:0000259" key="2">
    <source>
        <dbReference type="PROSITE" id="PS50003"/>
    </source>
</evidence>
<dbReference type="PROSITE" id="PS50003">
    <property type="entry name" value="PH_DOMAIN"/>
    <property type="match status" value="1"/>
</dbReference>
<dbReference type="InterPro" id="IPR023393">
    <property type="entry name" value="START-like_dom_sf"/>
</dbReference>
<dbReference type="InterPro" id="IPR011993">
    <property type="entry name" value="PH-like_dom_sf"/>
</dbReference>
<dbReference type="Pfam" id="PF00169">
    <property type="entry name" value="PH"/>
    <property type="match status" value="1"/>
</dbReference>
<accession>A0AAV4M0Y2</accession>
<dbReference type="EMBL" id="BPLF01000005">
    <property type="protein sequence ID" value="GIX65704.1"/>
    <property type="molecule type" value="Genomic_DNA"/>
</dbReference>
<feature type="region of interest" description="Disordered" evidence="1">
    <location>
        <begin position="356"/>
        <end position="382"/>
    </location>
</feature>
<dbReference type="SUPFAM" id="SSF50729">
    <property type="entry name" value="PH domain-like"/>
    <property type="match status" value="1"/>
</dbReference>
<sequence>MENGSAFEISKNEVYERDGIVGRHTVKRYHFAKNLPPWLQSLLGKELTVLSEESWNTYPYTLTKYSNKKLASFDFSFESICLESLEESDNALNLSDKDLSKRKVVFVDVTEFKKCKLYDAAFDVTQKESQYTDVLPLRPGWWREPGQKGIMTYKVMKLDVPYFGFLASRIENFIVNQIQDKLMAFTCNALCRIDEWYGLDIEELRLKEQQCYDLLNQKFMEQYGHVVHCEVGQPQSKGFGGDAPAACGSEKVVGDAVEDGKDVGTSPDVNPQLRDTYVTAEYGGVGAASNGVLRMEGDRKLVAGGYVSPRGSLAAGDVAGVSKEAAEGGAAVPSDEEEFWDCEEIPDEKWLSKATVSPRQLASQSSPKVEPVGASAAKPVQEPAKQLVEEPVKELVKEVVEGPVEETVEGPVEEPVGELVEEPVDEPQLMNDGSFDYESNDAHSSFGVDDFPRFSPSNDRSVRHRESGLNGSPPDSAVEEDEAAQYLQKDVDKTALPPSTTDEGAAPSMFTGYLYKLGGTFFYQWNVRYISIRDGNMYYYASRKDARPKAAIPLADARVSWVGEYMGRPHVFSLTTRSKRTYFWSAGRDSTVKRWVLLLQVLSDAAPEALIEDLATEYIYRVGEPESDEEHSPPSLSSLMQDVPWGAVVAAEPAARAPCNCYPAADPPVPVHLRTARCTQAAQDDRLENRAHVQENTVVHGQLNRVVGRRLRNPAQSQSPELVGEVHHGNRSPSSLVEADPGAGGVELDVADDGAALADDLVAAARVPLGDLDAAAVKGANAGEGVGLGDGALRDVLDGLDGDGAVAVGLLEADVAVNDVARVPSVDEVLVADGDEVARLVARRLLETEGPVVALGNAELLDVLHLDADVKPEENHGDEGVSCRIPALEDAGLKVLVKFLWVMRWSRGHARRHRAQRGCAGGAEFSPHRDKFHARRETHLGRVHVDDRVAEGVGKEGHQNVEEAAGGPAGAVDVDHGEVAQALVAQHLEELRGDGANVGRGDQRVIWAAKGHGELAREVVLRDVQRVGHGVGVAESAGHPGGVDGDDRAPGDVVAEAEGELALVHLLVDRQPHEREGEPAVVGEVVVLRRQLAVASDPAVAGEVGEGGADVCARGPSVVGGARLRLESGGYAMSPLSRCMLLSGCDMEVGGAGSDDPGLHQQKYPILRKPQRVTTKVAPNHLRQTHVHHSIPHCVTHLLGGVAGEEAPRYGVGLVVHPEKEHLRDVLGDRGELEAAPHRAEHRRGELALRVGDALAQHERQAHAARPGRNGLLERVAHAHGDDVGGGVGELGGKVRRADVYDVLAADVVAAPQQGIAAAQPVELLVSIVDFAHCTLLRASGKPTLADALCERGLVRRHLVEEHGEGAELELQHGAAADVDLGVDLWVDLELGLGVH</sequence>
<dbReference type="Gene3D" id="3.30.530.20">
    <property type="match status" value="1"/>
</dbReference>
<feature type="domain" description="PH" evidence="2">
    <location>
        <begin position="507"/>
        <end position="604"/>
    </location>
</feature>
<feature type="region of interest" description="Disordered" evidence="1">
    <location>
        <begin position="715"/>
        <end position="745"/>
    </location>
</feature>
<dbReference type="GO" id="GO:0005548">
    <property type="term" value="F:phospholipid transporter activity"/>
    <property type="evidence" value="ECO:0007669"/>
    <property type="project" value="InterPro"/>
</dbReference>
<dbReference type="SMART" id="SM00233">
    <property type="entry name" value="PH"/>
    <property type="match status" value="1"/>
</dbReference>
<dbReference type="RefSeq" id="XP_067717773.1">
    <property type="nucleotide sequence ID" value="XM_067861672.1"/>
</dbReference>
<reference evidence="3 4" key="1">
    <citation type="submission" date="2021-06" db="EMBL/GenBank/DDBJ databases">
        <title>Genome sequence of Babesia caballi.</title>
        <authorList>
            <person name="Yamagishi J."/>
            <person name="Kidaka T."/>
            <person name="Ochi A."/>
        </authorList>
    </citation>
    <scope>NUCLEOTIDE SEQUENCE [LARGE SCALE GENOMIC DNA]</scope>
    <source>
        <strain evidence="3">USDA-D6B2</strain>
    </source>
</reference>
<dbReference type="Gene3D" id="2.30.29.30">
    <property type="entry name" value="Pleckstrin-homology domain (PH domain)/Phosphotyrosine-binding domain (PTB)"/>
    <property type="match status" value="1"/>
</dbReference>
<dbReference type="InterPro" id="IPR055261">
    <property type="entry name" value="PI_transfer_N"/>
</dbReference>
<comment type="caution">
    <text evidence="3">The sequence shown here is derived from an EMBL/GenBank/DDBJ whole genome shotgun (WGS) entry which is preliminary data.</text>
</comment>
<dbReference type="PANTHER" id="PTHR10658:SF11">
    <property type="entry name" value="VIBRATOR, ISOFORM B"/>
    <property type="match status" value="1"/>
</dbReference>
<evidence type="ECO:0000313" key="3">
    <source>
        <dbReference type="EMBL" id="GIX65704.1"/>
    </source>
</evidence>
<proteinExistence type="predicted"/>
<feature type="region of interest" description="Disordered" evidence="1">
    <location>
        <begin position="427"/>
        <end position="483"/>
    </location>
</feature>
<dbReference type="InterPro" id="IPR001666">
    <property type="entry name" value="PI_transfer"/>
</dbReference>
<feature type="region of interest" description="Disordered" evidence="1">
    <location>
        <begin position="952"/>
        <end position="972"/>
    </location>
</feature>